<name>A0A4Y7TRD0_COPMI</name>
<dbReference type="PANTHER" id="PTHR43272">
    <property type="entry name" value="LONG-CHAIN-FATTY-ACID--COA LIGASE"/>
    <property type="match status" value="1"/>
</dbReference>
<dbReference type="Pfam" id="PF00501">
    <property type="entry name" value="AMP-binding"/>
    <property type="match status" value="1"/>
</dbReference>
<dbReference type="InterPro" id="IPR000873">
    <property type="entry name" value="AMP-dep_synth/lig_dom"/>
</dbReference>
<sequence length="583" mass="62378">MALSIAEYLVTDDLTVLLGLIAATVFLVNNLYKPQPLVHPILLGRQSDVGRARNPGESAVYRNYGTGLMGRFPLRPNKDVHILADLVRPENEGPRTLWATKVKPSCLNESRLFTCHRLPTIGFQDRIAAVGTGLLRLAGLKAQESTVLLLLNDSIEFLLTDLALASHSILSYTLSSSTLLTSVLDSHRPSAIVTHAFMLPAILELLYEHTERSVQHTIVVVGEPSAQALASVASNITILKFADVEREGVRTQKILSPVPKPSDVFTVSFYEAENGLIQGAQLTHANITAGVAAIHSLLPAANTFTPLDTITSAHSLSTTYGRTIGYTALYEGTSFSTLVSSATYHIGDRHDTLDSKDAISGTQYPIPSPTVLFVRPEHLKAIATDVIKQGARSWLLYPFAWRHKVSGVTEGFVTKEGLWDRVVFDGARTKVLGPTAATLRAVIVSGGPIEASLMTPARIALSVPIVNVVSHSLVSGPLLASHAFDLQDFAPEKTKSGALLPAHTGPPGVNVEVKLVGVDDEAVENGADPVGVVFVRGPPVGKLVNVEGYVDVPSENASEEDAWTGIGLRAKVQSNGSFVVLTD</sequence>
<proteinExistence type="predicted"/>
<keyword evidence="3" id="KW-1185">Reference proteome</keyword>
<feature type="domain" description="AMP-dependent synthetase/ligase" evidence="1">
    <location>
        <begin position="124"/>
        <end position="540"/>
    </location>
</feature>
<dbReference type="AlphaFoldDB" id="A0A4Y7TRD0"/>
<reference evidence="2 3" key="1">
    <citation type="journal article" date="2019" name="Nat. Ecol. Evol.">
        <title>Megaphylogeny resolves global patterns of mushroom evolution.</title>
        <authorList>
            <person name="Varga T."/>
            <person name="Krizsan K."/>
            <person name="Foldi C."/>
            <person name="Dima B."/>
            <person name="Sanchez-Garcia M."/>
            <person name="Sanchez-Ramirez S."/>
            <person name="Szollosi G.J."/>
            <person name="Szarkandi J.G."/>
            <person name="Papp V."/>
            <person name="Albert L."/>
            <person name="Andreopoulos W."/>
            <person name="Angelini C."/>
            <person name="Antonin V."/>
            <person name="Barry K.W."/>
            <person name="Bougher N.L."/>
            <person name="Buchanan P."/>
            <person name="Buyck B."/>
            <person name="Bense V."/>
            <person name="Catcheside P."/>
            <person name="Chovatia M."/>
            <person name="Cooper J."/>
            <person name="Damon W."/>
            <person name="Desjardin D."/>
            <person name="Finy P."/>
            <person name="Geml J."/>
            <person name="Haridas S."/>
            <person name="Hughes K."/>
            <person name="Justo A."/>
            <person name="Karasinski D."/>
            <person name="Kautmanova I."/>
            <person name="Kiss B."/>
            <person name="Kocsube S."/>
            <person name="Kotiranta H."/>
            <person name="LaButti K.M."/>
            <person name="Lechner B.E."/>
            <person name="Liimatainen K."/>
            <person name="Lipzen A."/>
            <person name="Lukacs Z."/>
            <person name="Mihaltcheva S."/>
            <person name="Morgado L.N."/>
            <person name="Niskanen T."/>
            <person name="Noordeloos M.E."/>
            <person name="Ohm R.A."/>
            <person name="Ortiz-Santana B."/>
            <person name="Ovrebo C."/>
            <person name="Racz N."/>
            <person name="Riley R."/>
            <person name="Savchenko A."/>
            <person name="Shiryaev A."/>
            <person name="Soop K."/>
            <person name="Spirin V."/>
            <person name="Szebenyi C."/>
            <person name="Tomsovsky M."/>
            <person name="Tulloss R.E."/>
            <person name="Uehling J."/>
            <person name="Grigoriev I.V."/>
            <person name="Vagvolgyi C."/>
            <person name="Papp T."/>
            <person name="Martin F.M."/>
            <person name="Miettinen O."/>
            <person name="Hibbett D.S."/>
            <person name="Nagy L.G."/>
        </authorList>
    </citation>
    <scope>NUCLEOTIDE SEQUENCE [LARGE SCALE GENOMIC DNA]</scope>
    <source>
        <strain evidence="2 3">FP101781</strain>
    </source>
</reference>
<dbReference type="PANTHER" id="PTHR43272:SF11">
    <property type="entry name" value="AMP-DEPENDENT SYNTHETASE_LIGASE DOMAIN-CONTAINING PROTEIN"/>
    <property type="match status" value="1"/>
</dbReference>
<dbReference type="GO" id="GO:0016020">
    <property type="term" value="C:membrane"/>
    <property type="evidence" value="ECO:0007669"/>
    <property type="project" value="TreeGrafter"/>
</dbReference>
<accession>A0A4Y7TRD0</accession>
<dbReference type="Gene3D" id="3.40.50.12780">
    <property type="entry name" value="N-terminal domain of ligase-like"/>
    <property type="match status" value="1"/>
</dbReference>
<dbReference type="SUPFAM" id="SSF56801">
    <property type="entry name" value="Acetyl-CoA synthetase-like"/>
    <property type="match status" value="1"/>
</dbReference>
<organism evidence="2 3">
    <name type="scientific">Coprinellus micaceus</name>
    <name type="common">Glistening ink-cap mushroom</name>
    <name type="synonym">Coprinus micaceus</name>
    <dbReference type="NCBI Taxonomy" id="71717"/>
    <lineage>
        <taxon>Eukaryota</taxon>
        <taxon>Fungi</taxon>
        <taxon>Dikarya</taxon>
        <taxon>Basidiomycota</taxon>
        <taxon>Agaricomycotina</taxon>
        <taxon>Agaricomycetes</taxon>
        <taxon>Agaricomycetidae</taxon>
        <taxon>Agaricales</taxon>
        <taxon>Agaricineae</taxon>
        <taxon>Psathyrellaceae</taxon>
        <taxon>Coprinellus</taxon>
    </lineage>
</organism>
<comment type="caution">
    <text evidence="2">The sequence shown here is derived from an EMBL/GenBank/DDBJ whole genome shotgun (WGS) entry which is preliminary data.</text>
</comment>
<dbReference type="EMBL" id="QPFP01000006">
    <property type="protein sequence ID" value="TEB36109.1"/>
    <property type="molecule type" value="Genomic_DNA"/>
</dbReference>
<evidence type="ECO:0000313" key="3">
    <source>
        <dbReference type="Proteomes" id="UP000298030"/>
    </source>
</evidence>
<evidence type="ECO:0000313" key="2">
    <source>
        <dbReference type="EMBL" id="TEB36109.1"/>
    </source>
</evidence>
<gene>
    <name evidence="2" type="ORF">FA13DRAFT_1787595</name>
</gene>
<protein>
    <submittedName>
        <fullName evidence="2">Acetyl-CoA synthetase</fullName>
    </submittedName>
</protein>
<dbReference type="GO" id="GO:0005783">
    <property type="term" value="C:endoplasmic reticulum"/>
    <property type="evidence" value="ECO:0007669"/>
    <property type="project" value="TreeGrafter"/>
</dbReference>
<dbReference type="Proteomes" id="UP000298030">
    <property type="component" value="Unassembled WGS sequence"/>
</dbReference>
<evidence type="ECO:0000259" key="1">
    <source>
        <dbReference type="Pfam" id="PF00501"/>
    </source>
</evidence>
<dbReference type="InterPro" id="IPR042099">
    <property type="entry name" value="ANL_N_sf"/>
</dbReference>
<dbReference type="STRING" id="71717.A0A4Y7TRD0"/>
<dbReference type="GO" id="GO:0004467">
    <property type="term" value="F:long-chain fatty acid-CoA ligase activity"/>
    <property type="evidence" value="ECO:0007669"/>
    <property type="project" value="TreeGrafter"/>
</dbReference>
<dbReference type="OrthoDB" id="1700726at2759"/>